<evidence type="ECO:0000313" key="3">
    <source>
        <dbReference type="Proteomes" id="UP000002036"/>
    </source>
</evidence>
<feature type="compositionally biased region" description="Polar residues" evidence="1">
    <location>
        <begin position="83"/>
        <end position="95"/>
    </location>
</feature>
<dbReference type="AlphaFoldDB" id="C5DEB2"/>
<dbReference type="EMBL" id="CU928167">
    <property type="protein sequence ID" value="CAR22123.1"/>
    <property type="molecule type" value="Genomic_DNA"/>
</dbReference>
<dbReference type="RefSeq" id="XP_002552561.1">
    <property type="nucleotide sequence ID" value="XM_002552515.1"/>
</dbReference>
<name>C5DEB2_LACTC</name>
<protein>
    <submittedName>
        <fullName evidence="2">KLTH0C07766p</fullName>
    </submittedName>
</protein>
<evidence type="ECO:0000313" key="2">
    <source>
        <dbReference type="EMBL" id="CAR22123.1"/>
    </source>
</evidence>
<proteinExistence type="predicted"/>
<dbReference type="HOGENOM" id="CLU_1532851_0_0_1"/>
<dbReference type="InParanoid" id="C5DEB2"/>
<dbReference type="GeneID" id="8291433"/>
<evidence type="ECO:0000256" key="1">
    <source>
        <dbReference type="SAM" id="MobiDB-lite"/>
    </source>
</evidence>
<accession>C5DEB2</accession>
<dbReference type="Proteomes" id="UP000002036">
    <property type="component" value="Chromosome C"/>
</dbReference>
<feature type="region of interest" description="Disordered" evidence="1">
    <location>
        <begin position="70"/>
        <end position="95"/>
    </location>
</feature>
<dbReference type="KEGG" id="lth:KLTH0C07766g"/>
<organism evidence="2 3">
    <name type="scientific">Lachancea thermotolerans (strain ATCC 56472 / CBS 6340 / NRRL Y-8284)</name>
    <name type="common">Yeast</name>
    <name type="synonym">Kluyveromyces thermotolerans</name>
    <dbReference type="NCBI Taxonomy" id="559295"/>
    <lineage>
        <taxon>Eukaryota</taxon>
        <taxon>Fungi</taxon>
        <taxon>Dikarya</taxon>
        <taxon>Ascomycota</taxon>
        <taxon>Saccharomycotina</taxon>
        <taxon>Saccharomycetes</taxon>
        <taxon>Saccharomycetales</taxon>
        <taxon>Saccharomycetaceae</taxon>
        <taxon>Lachancea</taxon>
    </lineage>
</organism>
<gene>
    <name evidence="2" type="ordered locus">KLTH0C07766g</name>
</gene>
<keyword evidence="3" id="KW-1185">Reference proteome</keyword>
<sequence length="175" mass="18623">MVIYVSVEDITQEDVYDFLETELEQLNEDTERFVTGGLVHEDSYTTAYDAMLIARTRALGKISDEAADPECGADTPAQEITDVDQSSDPAVPSPSSMLAKAHKRALKHTERDEMDRAIAAGALAYLHNLAKQGFLLREGGPASFLLGYVWVAPGLPGGPGAAPEKSGPAESGGAE</sequence>
<reference evidence="2 3" key="1">
    <citation type="journal article" date="2009" name="Genome Res.">
        <title>Comparative genomics of protoploid Saccharomycetaceae.</title>
        <authorList>
            <consortium name="The Genolevures Consortium"/>
            <person name="Souciet J.-L."/>
            <person name="Dujon B."/>
            <person name="Gaillardin C."/>
            <person name="Johnston M."/>
            <person name="Baret P.V."/>
            <person name="Cliften P."/>
            <person name="Sherman D.J."/>
            <person name="Weissenbach J."/>
            <person name="Westhof E."/>
            <person name="Wincker P."/>
            <person name="Jubin C."/>
            <person name="Poulain J."/>
            <person name="Barbe V."/>
            <person name="Segurens B."/>
            <person name="Artiguenave F."/>
            <person name="Anthouard V."/>
            <person name="Vacherie B."/>
            <person name="Val M.-E."/>
            <person name="Fulton R.S."/>
            <person name="Minx P."/>
            <person name="Wilson R."/>
            <person name="Durrens P."/>
            <person name="Jean G."/>
            <person name="Marck C."/>
            <person name="Martin T."/>
            <person name="Nikolski M."/>
            <person name="Rolland T."/>
            <person name="Seret M.-L."/>
            <person name="Casaregola S."/>
            <person name="Despons L."/>
            <person name="Fairhead C."/>
            <person name="Fischer G."/>
            <person name="Lafontaine I."/>
            <person name="Leh V."/>
            <person name="Lemaire M."/>
            <person name="de Montigny J."/>
            <person name="Neuveglise C."/>
            <person name="Thierry A."/>
            <person name="Blanc-Lenfle I."/>
            <person name="Bleykasten C."/>
            <person name="Diffels J."/>
            <person name="Fritsch E."/>
            <person name="Frangeul L."/>
            <person name="Goeffon A."/>
            <person name="Jauniaux N."/>
            <person name="Kachouri-Lafond R."/>
            <person name="Payen C."/>
            <person name="Potier S."/>
            <person name="Pribylova L."/>
            <person name="Ozanne C."/>
            <person name="Richard G.-F."/>
            <person name="Sacerdot C."/>
            <person name="Straub M.-L."/>
            <person name="Talla E."/>
        </authorList>
    </citation>
    <scope>NUCLEOTIDE SEQUENCE [LARGE SCALE GENOMIC DNA]</scope>
    <source>
        <strain evidence="3">ATCC 56472 / CBS 6340 / NRRL Y-8284</strain>
    </source>
</reference>
<dbReference type="OrthoDB" id="10354008at2759"/>